<dbReference type="GO" id="GO:0030295">
    <property type="term" value="F:protein kinase activator activity"/>
    <property type="evidence" value="ECO:0007669"/>
    <property type="project" value="TreeGrafter"/>
</dbReference>
<evidence type="ECO:0000256" key="8">
    <source>
        <dbReference type="SAM" id="SignalP"/>
    </source>
</evidence>
<evidence type="ECO:0000256" key="3">
    <source>
        <dbReference type="ARBA" id="ARBA00022553"/>
    </source>
</evidence>
<dbReference type="InterPro" id="IPR050351">
    <property type="entry name" value="BphY/WalK/GraS-like"/>
</dbReference>
<sequence length="646" mass="70702">MLALAAVLFAAAASARAETGWGRDPAFPVQLTIGVQATLPPAFRAEVLKPTERYLKEAFPAARIVYRDMTTDDLKREVSEGRIRAYFADPGFFSDLQSEGRSEELVALRPPETLDPTYSTGIAVVVPATSPVTRLSDLEARTVVSDRPDNFGTQIVFEGLLADEDVPADRMRFVYTDFVPPSPLLRLARGEADAAVVPTCELEWAVEAGLLVRSDFRVLDETTRFSRCARSSKLFPSVIFGASSSLDASAARALTVALLKAPAMPTGASWSIVTDFSSVKDLYRRLKRGPYEYLRAEAEPSFWERHRQTILWGGAALLGVFLFILGYLAHVRALVRRRTRELEAVIREKDRTAARERTLREKLERMERAGIVSELSSFFAHEVRQPVAAVTAFAGALKLYAKEHFPDDRLLTHTSSRIVDEAERVSEIVERVRGYARGRRHPSEVRGAMSLVDEALAGFRLSSVSSGLTVHVFADGNPTVEVEPLEMTLVLLNLLKNAATAMRRSDATTLAVSVGTECEAEGEGEADGESAPEGRSRTQPVRARVVFRVADFGPKVSDATIAALQAGEAPEAPETAETAGSSGSGSSEGLGLGLMLVRTVVEAHGGELRWRRTEPERGLTVEVRLPAHDPEVSTSNHREIRKCLQF</sequence>
<dbReference type="InterPro" id="IPR036890">
    <property type="entry name" value="HATPase_C_sf"/>
</dbReference>
<dbReference type="InterPro" id="IPR003661">
    <property type="entry name" value="HisK_dim/P_dom"/>
</dbReference>
<evidence type="ECO:0000313" key="10">
    <source>
        <dbReference type="EMBL" id="BBF22941.1"/>
    </source>
</evidence>
<dbReference type="SMART" id="SM00388">
    <property type="entry name" value="HisKA"/>
    <property type="match status" value="1"/>
</dbReference>
<dbReference type="PANTHER" id="PTHR42878:SF14">
    <property type="entry name" value="OSMOLARITY TWO-COMPONENT SYSTEM PROTEIN SSK1"/>
    <property type="match status" value="1"/>
</dbReference>
<feature type="compositionally biased region" description="Acidic residues" evidence="6">
    <location>
        <begin position="518"/>
        <end position="530"/>
    </location>
</feature>
<feature type="compositionally biased region" description="Low complexity" evidence="6">
    <location>
        <begin position="566"/>
        <end position="581"/>
    </location>
</feature>
<keyword evidence="7" id="KW-0472">Membrane</keyword>
<feature type="signal peptide" evidence="8">
    <location>
        <begin position="1"/>
        <end position="17"/>
    </location>
</feature>
<dbReference type="PANTHER" id="PTHR42878">
    <property type="entry name" value="TWO-COMPONENT HISTIDINE KINASE"/>
    <property type="match status" value="1"/>
</dbReference>
<evidence type="ECO:0000256" key="6">
    <source>
        <dbReference type="SAM" id="MobiDB-lite"/>
    </source>
</evidence>
<reference evidence="10 11" key="1">
    <citation type="journal article" date="2018" name="Int. J. Syst. Evol. Microbiol.">
        <title>Mesosutterella multiformis gen. nov., sp. nov., a member of the family Sutterellaceae and Sutterella megalosphaeroides sp. nov., isolated from human faeces.</title>
        <authorList>
            <person name="Sakamoto M."/>
            <person name="Ikeyama N."/>
            <person name="Kunihiro T."/>
            <person name="Iino T."/>
            <person name="Yuki M."/>
            <person name="Ohkuma M."/>
        </authorList>
    </citation>
    <scope>NUCLEOTIDE SEQUENCE [LARGE SCALE GENOMIC DNA]</scope>
    <source>
        <strain evidence="10 11">6FBBBH3</strain>
    </source>
</reference>
<evidence type="ECO:0000256" key="7">
    <source>
        <dbReference type="SAM" id="Phobius"/>
    </source>
</evidence>
<dbReference type="Gene3D" id="3.40.190.10">
    <property type="entry name" value="Periplasmic binding protein-like II"/>
    <property type="match status" value="1"/>
</dbReference>
<accession>A0A2Z6I905</accession>
<keyword evidence="7" id="KW-0812">Transmembrane</keyword>
<name>A0A2Z6I905_9BURK</name>
<dbReference type="InterPro" id="IPR004358">
    <property type="entry name" value="Sig_transdc_His_kin-like_C"/>
</dbReference>
<dbReference type="PRINTS" id="PR00344">
    <property type="entry name" value="BCTRLSENSOR"/>
</dbReference>
<comment type="catalytic activity">
    <reaction evidence="1">
        <text>ATP + protein L-histidine = ADP + protein N-phospho-L-histidine.</text>
        <dbReference type="EC" id="2.7.13.3"/>
    </reaction>
</comment>
<dbReference type="GO" id="GO:0000156">
    <property type="term" value="F:phosphorelay response regulator activity"/>
    <property type="evidence" value="ECO:0007669"/>
    <property type="project" value="TreeGrafter"/>
</dbReference>
<evidence type="ECO:0000256" key="2">
    <source>
        <dbReference type="ARBA" id="ARBA00012438"/>
    </source>
</evidence>
<dbReference type="EC" id="2.7.13.3" evidence="2"/>
<keyword evidence="8" id="KW-0732">Signal</keyword>
<dbReference type="KEGG" id="sutt:SUTMEG_08320"/>
<keyword evidence="4" id="KW-0808">Transferase</keyword>
<evidence type="ECO:0000313" key="11">
    <source>
        <dbReference type="Proteomes" id="UP000271003"/>
    </source>
</evidence>
<dbReference type="AlphaFoldDB" id="A0A2Z6I905"/>
<dbReference type="SUPFAM" id="SSF47384">
    <property type="entry name" value="Homodimeric domain of signal transducing histidine kinase"/>
    <property type="match status" value="1"/>
</dbReference>
<dbReference type="Gene3D" id="1.10.287.130">
    <property type="match status" value="1"/>
</dbReference>
<organism evidence="10 11">
    <name type="scientific">Sutterella megalosphaeroides</name>
    <dbReference type="NCBI Taxonomy" id="2494234"/>
    <lineage>
        <taxon>Bacteria</taxon>
        <taxon>Pseudomonadati</taxon>
        <taxon>Pseudomonadota</taxon>
        <taxon>Betaproteobacteria</taxon>
        <taxon>Burkholderiales</taxon>
        <taxon>Sutterellaceae</taxon>
        <taxon>Sutterella</taxon>
    </lineage>
</organism>
<dbReference type="Proteomes" id="UP000271003">
    <property type="component" value="Chromosome"/>
</dbReference>
<dbReference type="SUPFAM" id="SSF55874">
    <property type="entry name" value="ATPase domain of HSP90 chaperone/DNA topoisomerase II/histidine kinase"/>
    <property type="match status" value="1"/>
</dbReference>
<dbReference type="RefSeq" id="WP_170143813.1">
    <property type="nucleotide sequence ID" value="NZ_AP018786.1"/>
</dbReference>
<dbReference type="SMART" id="SM00387">
    <property type="entry name" value="HATPase_c"/>
    <property type="match status" value="1"/>
</dbReference>
<dbReference type="PROSITE" id="PS50109">
    <property type="entry name" value="HIS_KIN"/>
    <property type="match status" value="1"/>
</dbReference>
<keyword evidence="3" id="KW-0597">Phosphoprotein</keyword>
<dbReference type="Pfam" id="PF12974">
    <property type="entry name" value="Phosphonate-bd"/>
    <property type="match status" value="1"/>
</dbReference>
<feature type="chain" id="PRO_5016410342" description="histidine kinase" evidence="8">
    <location>
        <begin position="18"/>
        <end position="646"/>
    </location>
</feature>
<keyword evidence="7" id="KW-1133">Transmembrane helix</keyword>
<dbReference type="InterPro" id="IPR005467">
    <property type="entry name" value="His_kinase_dom"/>
</dbReference>
<dbReference type="GO" id="GO:0000155">
    <property type="term" value="F:phosphorelay sensor kinase activity"/>
    <property type="evidence" value="ECO:0007669"/>
    <property type="project" value="InterPro"/>
</dbReference>
<gene>
    <name evidence="10" type="ORF">SUTMEG_08320</name>
</gene>
<dbReference type="Gene3D" id="3.30.565.10">
    <property type="entry name" value="Histidine kinase-like ATPase, C-terminal domain"/>
    <property type="match status" value="1"/>
</dbReference>
<feature type="region of interest" description="Disordered" evidence="6">
    <location>
        <begin position="566"/>
        <end position="588"/>
    </location>
</feature>
<feature type="domain" description="Histidine kinase" evidence="9">
    <location>
        <begin position="378"/>
        <end position="629"/>
    </location>
</feature>
<dbReference type="Pfam" id="PF02518">
    <property type="entry name" value="HATPase_c"/>
    <property type="match status" value="1"/>
</dbReference>
<evidence type="ECO:0000256" key="5">
    <source>
        <dbReference type="ARBA" id="ARBA00022777"/>
    </source>
</evidence>
<feature type="region of interest" description="Disordered" evidence="6">
    <location>
        <begin position="515"/>
        <end position="539"/>
    </location>
</feature>
<evidence type="ECO:0000259" key="9">
    <source>
        <dbReference type="PROSITE" id="PS50109"/>
    </source>
</evidence>
<dbReference type="InterPro" id="IPR003594">
    <property type="entry name" value="HATPase_dom"/>
</dbReference>
<proteinExistence type="predicted"/>
<dbReference type="InterPro" id="IPR036097">
    <property type="entry name" value="HisK_dim/P_sf"/>
</dbReference>
<dbReference type="GO" id="GO:0007234">
    <property type="term" value="P:osmosensory signaling via phosphorelay pathway"/>
    <property type="evidence" value="ECO:0007669"/>
    <property type="project" value="TreeGrafter"/>
</dbReference>
<protein>
    <recommendedName>
        <fullName evidence="2">histidine kinase</fullName>
        <ecNumber evidence="2">2.7.13.3</ecNumber>
    </recommendedName>
</protein>
<feature type="transmembrane region" description="Helical" evidence="7">
    <location>
        <begin position="310"/>
        <end position="330"/>
    </location>
</feature>
<evidence type="ECO:0000256" key="1">
    <source>
        <dbReference type="ARBA" id="ARBA00000085"/>
    </source>
</evidence>
<keyword evidence="5" id="KW-0418">Kinase</keyword>
<dbReference type="CDD" id="cd00082">
    <property type="entry name" value="HisKA"/>
    <property type="match status" value="1"/>
</dbReference>
<keyword evidence="11" id="KW-1185">Reference proteome</keyword>
<evidence type="ECO:0000256" key="4">
    <source>
        <dbReference type="ARBA" id="ARBA00022679"/>
    </source>
</evidence>
<dbReference type="SUPFAM" id="SSF53850">
    <property type="entry name" value="Periplasmic binding protein-like II"/>
    <property type="match status" value="1"/>
</dbReference>
<dbReference type="EMBL" id="AP018786">
    <property type="protein sequence ID" value="BBF22941.1"/>
    <property type="molecule type" value="Genomic_DNA"/>
</dbReference>